<name>A0ABP9QNS2_9RHOO</name>
<protein>
    <recommendedName>
        <fullName evidence="4">Alpha/beta hydrolase</fullName>
    </recommendedName>
</protein>
<dbReference type="EMBL" id="BAABLD010000008">
    <property type="protein sequence ID" value="GAA5164985.1"/>
    <property type="molecule type" value="Genomic_DNA"/>
</dbReference>
<proteinExistence type="predicted"/>
<sequence>MNAKVIVRALLLAILISITAGCAFRGETPIATLRYENPSKPASEGKKLLIFLRGLGGGHEIFQNNGLVDQVIIRGLPFDMVAPDAHFGYYRDETLGRRLYEDIIVPARQQGYTEIWVAGTSLGGLGALFLQIEHPGEVDGIILLSPFLGWNGIVEEIQSAGGLARWEPGPHTVEDWQRYLWAWIKQYQARPERVPPIHLGYGASDLFVSAQDLLATALPEGRTTVVKGGHTYGTLRALWTTYLDRYGPALRRPHKEPLTAPPR</sequence>
<organism evidence="2 3">
    <name type="scientific">Viridibacterium curvum</name>
    <dbReference type="NCBI Taxonomy" id="1101404"/>
    <lineage>
        <taxon>Bacteria</taxon>
        <taxon>Pseudomonadati</taxon>
        <taxon>Pseudomonadota</taxon>
        <taxon>Betaproteobacteria</taxon>
        <taxon>Rhodocyclales</taxon>
        <taxon>Rhodocyclaceae</taxon>
        <taxon>Viridibacterium</taxon>
    </lineage>
</organism>
<feature type="chain" id="PRO_5046890108" description="Alpha/beta hydrolase" evidence="1">
    <location>
        <begin position="26"/>
        <end position="263"/>
    </location>
</feature>
<keyword evidence="1" id="KW-0732">Signal</keyword>
<feature type="signal peptide" evidence="1">
    <location>
        <begin position="1"/>
        <end position="25"/>
    </location>
</feature>
<dbReference type="InterPro" id="IPR000801">
    <property type="entry name" value="Esterase-like"/>
</dbReference>
<evidence type="ECO:0000256" key="1">
    <source>
        <dbReference type="SAM" id="SignalP"/>
    </source>
</evidence>
<dbReference type="InterPro" id="IPR029058">
    <property type="entry name" value="AB_hydrolase_fold"/>
</dbReference>
<dbReference type="Gene3D" id="3.40.50.1820">
    <property type="entry name" value="alpha/beta hydrolase"/>
    <property type="match status" value="1"/>
</dbReference>
<dbReference type="Proteomes" id="UP001500547">
    <property type="component" value="Unassembled WGS sequence"/>
</dbReference>
<dbReference type="SUPFAM" id="SSF53474">
    <property type="entry name" value="alpha/beta-Hydrolases"/>
    <property type="match status" value="1"/>
</dbReference>
<keyword evidence="3" id="KW-1185">Reference proteome</keyword>
<dbReference type="Pfam" id="PF00756">
    <property type="entry name" value="Esterase"/>
    <property type="match status" value="1"/>
</dbReference>
<evidence type="ECO:0000313" key="2">
    <source>
        <dbReference type="EMBL" id="GAA5164985.1"/>
    </source>
</evidence>
<dbReference type="PROSITE" id="PS51257">
    <property type="entry name" value="PROKAR_LIPOPROTEIN"/>
    <property type="match status" value="1"/>
</dbReference>
<evidence type="ECO:0008006" key="4">
    <source>
        <dbReference type="Google" id="ProtNLM"/>
    </source>
</evidence>
<evidence type="ECO:0000313" key="3">
    <source>
        <dbReference type="Proteomes" id="UP001500547"/>
    </source>
</evidence>
<gene>
    <name evidence="2" type="ORF">GCM10025770_19780</name>
</gene>
<accession>A0ABP9QNS2</accession>
<reference evidence="3" key="1">
    <citation type="journal article" date="2019" name="Int. J. Syst. Evol. Microbiol.">
        <title>The Global Catalogue of Microorganisms (GCM) 10K type strain sequencing project: providing services to taxonomists for standard genome sequencing and annotation.</title>
        <authorList>
            <consortium name="The Broad Institute Genomics Platform"/>
            <consortium name="The Broad Institute Genome Sequencing Center for Infectious Disease"/>
            <person name="Wu L."/>
            <person name="Ma J."/>
        </authorList>
    </citation>
    <scope>NUCLEOTIDE SEQUENCE [LARGE SCALE GENOMIC DNA]</scope>
    <source>
        <strain evidence="3">JCM 18715</strain>
    </source>
</reference>
<comment type="caution">
    <text evidence="2">The sequence shown here is derived from an EMBL/GenBank/DDBJ whole genome shotgun (WGS) entry which is preliminary data.</text>
</comment>
<dbReference type="RefSeq" id="WP_345532767.1">
    <property type="nucleotide sequence ID" value="NZ_BAABLD010000008.1"/>
</dbReference>